<evidence type="ECO:0000313" key="3">
    <source>
        <dbReference type="EMBL" id="EAY17669.1"/>
    </source>
</evidence>
<dbReference type="SUPFAM" id="SSF46689">
    <property type="entry name" value="Homeodomain-like"/>
    <property type="match status" value="1"/>
</dbReference>
<dbReference type="VEuPathDB" id="TrichDB:TVAG_169810"/>
<dbReference type="GO" id="GO:0005634">
    <property type="term" value="C:nucleus"/>
    <property type="evidence" value="ECO:0000318"/>
    <property type="project" value="GO_Central"/>
</dbReference>
<dbReference type="InParanoid" id="A2DPC5"/>
<evidence type="ECO:0000313" key="4">
    <source>
        <dbReference type="Proteomes" id="UP000001542"/>
    </source>
</evidence>
<feature type="domain" description="HTH myb-type" evidence="2">
    <location>
        <begin position="60"/>
        <end position="114"/>
    </location>
</feature>
<evidence type="ECO:0000259" key="2">
    <source>
        <dbReference type="PROSITE" id="PS51294"/>
    </source>
</evidence>
<keyword evidence="4" id="KW-1185">Reference proteome</keyword>
<dbReference type="PROSITE" id="PS51294">
    <property type="entry name" value="HTH_MYB"/>
    <property type="match status" value="1"/>
</dbReference>
<keyword evidence="3" id="KW-0238">DNA-binding</keyword>
<name>A2DPC5_TRIV3</name>
<dbReference type="GO" id="GO:0000981">
    <property type="term" value="F:DNA-binding transcription factor activity, RNA polymerase II-specific"/>
    <property type="evidence" value="ECO:0000318"/>
    <property type="project" value="GO_Central"/>
</dbReference>
<dbReference type="EMBL" id="DS113227">
    <property type="protein sequence ID" value="EAY17669.1"/>
    <property type="molecule type" value="Genomic_DNA"/>
</dbReference>
<gene>
    <name evidence="3" type="ORF">TVAG_169810</name>
</gene>
<dbReference type="VEuPathDB" id="TrichDB:TVAGG3_0681170"/>
<reference evidence="3" key="2">
    <citation type="journal article" date="2007" name="Science">
        <title>Draft genome sequence of the sexually transmitted pathogen Trichomonas vaginalis.</title>
        <authorList>
            <person name="Carlton J.M."/>
            <person name="Hirt R.P."/>
            <person name="Silva J.C."/>
            <person name="Delcher A.L."/>
            <person name="Schatz M."/>
            <person name="Zhao Q."/>
            <person name="Wortman J.R."/>
            <person name="Bidwell S.L."/>
            <person name="Alsmark U.C.M."/>
            <person name="Besteiro S."/>
            <person name="Sicheritz-Ponten T."/>
            <person name="Noel C.J."/>
            <person name="Dacks J.B."/>
            <person name="Foster P.G."/>
            <person name="Simillion C."/>
            <person name="Van de Peer Y."/>
            <person name="Miranda-Saavedra D."/>
            <person name="Barton G.J."/>
            <person name="Westrop G.D."/>
            <person name="Mueller S."/>
            <person name="Dessi D."/>
            <person name="Fiori P.L."/>
            <person name="Ren Q."/>
            <person name="Paulsen I."/>
            <person name="Zhang H."/>
            <person name="Bastida-Corcuera F.D."/>
            <person name="Simoes-Barbosa A."/>
            <person name="Brown M.T."/>
            <person name="Hayes R.D."/>
            <person name="Mukherjee M."/>
            <person name="Okumura C.Y."/>
            <person name="Schneider R."/>
            <person name="Smith A.J."/>
            <person name="Vanacova S."/>
            <person name="Villalvazo M."/>
            <person name="Haas B.J."/>
            <person name="Pertea M."/>
            <person name="Feldblyum T.V."/>
            <person name="Utterback T.R."/>
            <person name="Shu C.L."/>
            <person name="Osoegawa K."/>
            <person name="de Jong P.J."/>
            <person name="Hrdy I."/>
            <person name="Horvathova L."/>
            <person name="Zubacova Z."/>
            <person name="Dolezal P."/>
            <person name="Malik S.B."/>
            <person name="Logsdon J.M. Jr."/>
            <person name="Henze K."/>
            <person name="Gupta A."/>
            <person name="Wang C.C."/>
            <person name="Dunne R.L."/>
            <person name="Upcroft J.A."/>
            <person name="Upcroft P."/>
            <person name="White O."/>
            <person name="Salzberg S.L."/>
            <person name="Tang P."/>
            <person name="Chiu C.-H."/>
            <person name="Lee Y.-S."/>
            <person name="Embley T.M."/>
            <person name="Coombs G.H."/>
            <person name="Mottram J.C."/>
            <person name="Tachezy J."/>
            <person name="Fraser-Liggett C.M."/>
            <person name="Johnson P.J."/>
        </authorList>
    </citation>
    <scope>NUCLEOTIDE SEQUENCE [LARGE SCALE GENOMIC DNA]</scope>
    <source>
        <strain evidence="3">G3</strain>
    </source>
</reference>
<dbReference type="Proteomes" id="UP000001542">
    <property type="component" value="Unassembled WGS sequence"/>
</dbReference>
<dbReference type="SMART" id="SM00717">
    <property type="entry name" value="SANT"/>
    <property type="match status" value="2"/>
</dbReference>
<dbReference type="GO" id="GO:0000978">
    <property type="term" value="F:RNA polymerase II cis-regulatory region sequence-specific DNA binding"/>
    <property type="evidence" value="ECO:0000318"/>
    <property type="project" value="GO_Central"/>
</dbReference>
<sequence>MNPTTQQPINRRRVPRVFLSETQRNTIRQLYKEYGSNYTKIAEVMGLAPRKVREHILANIKNVSSKEFTAEEDNILLYCVSQYGHRWSAIAQLIGTKSAMMCRNRFKFIQSRQRMLPTYVPYQVEPIQPKYVTPPPEVAPKITHTPLPSIMTLDFPQSITVPTKGTSSIDLFLHNPEF</sequence>
<dbReference type="InterPro" id="IPR009057">
    <property type="entry name" value="Homeodomain-like_sf"/>
</dbReference>
<dbReference type="AlphaFoldDB" id="A2DPC5"/>
<dbReference type="CDD" id="cd00167">
    <property type="entry name" value="SANT"/>
    <property type="match status" value="1"/>
</dbReference>
<dbReference type="KEGG" id="tva:4775691"/>
<proteinExistence type="predicted"/>
<dbReference type="Gene3D" id="1.10.10.60">
    <property type="entry name" value="Homeodomain-like"/>
    <property type="match status" value="1"/>
</dbReference>
<accession>A2DPC5</accession>
<dbReference type="InterPro" id="IPR017930">
    <property type="entry name" value="Myb_dom"/>
</dbReference>
<evidence type="ECO:0000259" key="1">
    <source>
        <dbReference type="PROSITE" id="PS50090"/>
    </source>
</evidence>
<dbReference type="GO" id="GO:0006355">
    <property type="term" value="P:regulation of DNA-templated transcription"/>
    <property type="evidence" value="ECO:0000318"/>
    <property type="project" value="GO_Central"/>
</dbReference>
<organism evidence="3 4">
    <name type="scientific">Trichomonas vaginalis (strain ATCC PRA-98 / G3)</name>
    <dbReference type="NCBI Taxonomy" id="412133"/>
    <lineage>
        <taxon>Eukaryota</taxon>
        <taxon>Metamonada</taxon>
        <taxon>Parabasalia</taxon>
        <taxon>Trichomonadida</taxon>
        <taxon>Trichomonadidae</taxon>
        <taxon>Trichomonas</taxon>
    </lineage>
</organism>
<dbReference type="RefSeq" id="XP_001329804.1">
    <property type="nucleotide sequence ID" value="XM_001329769.1"/>
</dbReference>
<dbReference type="InterPro" id="IPR001005">
    <property type="entry name" value="SANT/Myb"/>
</dbReference>
<dbReference type="PROSITE" id="PS50090">
    <property type="entry name" value="MYB_LIKE"/>
    <property type="match status" value="1"/>
</dbReference>
<feature type="domain" description="Myb-like" evidence="1">
    <location>
        <begin position="60"/>
        <end position="110"/>
    </location>
</feature>
<reference evidence="3" key="1">
    <citation type="submission" date="2006-10" db="EMBL/GenBank/DDBJ databases">
        <authorList>
            <person name="Amadeo P."/>
            <person name="Zhao Q."/>
            <person name="Wortman J."/>
            <person name="Fraser-Liggett C."/>
            <person name="Carlton J."/>
        </authorList>
    </citation>
    <scope>NUCLEOTIDE SEQUENCE</scope>
    <source>
        <strain evidence="3">G3</strain>
    </source>
</reference>
<dbReference type="SMR" id="A2DPC5"/>
<dbReference type="Pfam" id="PF00249">
    <property type="entry name" value="Myb_DNA-binding"/>
    <property type="match status" value="1"/>
</dbReference>
<protein>
    <submittedName>
        <fullName evidence="3">Myb-like DNA-binding domain containing protein</fullName>
    </submittedName>
</protein>